<proteinExistence type="predicted"/>
<dbReference type="STRING" id="486041.B0DVP0"/>
<dbReference type="HOGENOM" id="CLU_1644011_0_0_1"/>
<evidence type="ECO:0000313" key="2">
    <source>
        <dbReference type="Proteomes" id="UP000001194"/>
    </source>
</evidence>
<dbReference type="RefSeq" id="XP_001888043.1">
    <property type="nucleotide sequence ID" value="XM_001888008.1"/>
</dbReference>
<dbReference type="OrthoDB" id="2104739at2759"/>
<dbReference type="AlphaFoldDB" id="B0DVP0"/>
<protein>
    <submittedName>
        <fullName evidence="1">Predicted protein</fullName>
    </submittedName>
</protein>
<accession>B0DVP0</accession>
<evidence type="ECO:0000313" key="1">
    <source>
        <dbReference type="EMBL" id="EDR01336.1"/>
    </source>
</evidence>
<keyword evidence="2" id="KW-1185">Reference proteome</keyword>
<organism evidence="2">
    <name type="scientific">Laccaria bicolor (strain S238N-H82 / ATCC MYA-4686)</name>
    <name type="common">Bicoloured deceiver</name>
    <name type="synonym">Laccaria laccata var. bicolor</name>
    <dbReference type="NCBI Taxonomy" id="486041"/>
    <lineage>
        <taxon>Eukaryota</taxon>
        <taxon>Fungi</taxon>
        <taxon>Dikarya</taxon>
        <taxon>Basidiomycota</taxon>
        <taxon>Agaricomycotina</taxon>
        <taxon>Agaricomycetes</taxon>
        <taxon>Agaricomycetidae</taxon>
        <taxon>Agaricales</taxon>
        <taxon>Agaricineae</taxon>
        <taxon>Hydnangiaceae</taxon>
        <taxon>Laccaria</taxon>
    </lineage>
</organism>
<dbReference type="Proteomes" id="UP000001194">
    <property type="component" value="Unassembled WGS sequence"/>
</dbReference>
<gene>
    <name evidence="1" type="ORF">LACBIDRAFT_312175</name>
</gene>
<dbReference type="InParanoid" id="B0DVP0"/>
<reference evidence="1 2" key="1">
    <citation type="journal article" date="2008" name="Nature">
        <title>The genome of Laccaria bicolor provides insights into mycorrhizal symbiosis.</title>
        <authorList>
            <person name="Martin F."/>
            <person name="Aerts A."/>
            <person name="Ahren D."/>
            <person name="Brun A."/>
            <person name="Danchin E.G.J."/>
            <person name="Duchaussoy F."/>
            <person name="Gibon J."/>
            <person name="Kohler A."/>
            <person name="Lindquist E."/>
            <person name="Pereda V."/>
            <person name="Salamov A."/>
            <person name="Shapiro H.J."/>
            <person name="Wuyts J."/>
            <person name="Blaudez D."/>
            <person name="Buee M."/>
            <person name="Brokstein P."/>
            <person name="Canbaeck B."/>
            <person name="Cohen D."/>
            <person name="Courty P.E."/>
            <person name="Coutinho P.M."/>
            <person name="Delaruelle C."/>
            <person name="Detter J.C."/>
            <person name="Deveau A."/>
            <person name="DiFazio S."/>
            <person name="Duplessis S."/>
            <person name="Fraissinet-Tachet L."/>
            <person name="Lucic E."/>
            <person name="Frey-Klett P."/>
            <person name="Fourrey C."/>
            <person name="Feussner I."/>
            <person name="Gay G."/>
            <person name="Grimwood J."/>
            <person name="Hoegger P.J."/>
            <person name="Jain P."/>
            <person name="Kilaru S."/>
            <person name="Labbe J."/>
            <person name="Lin Y.C."/>
            <person name="Legue V."/>
            <person name="Le Tacon F."/>
            <person name="Marmeisse R."/>
            <person name="Melayah D."/>
            <person name="Montanini B."/>
            <person name="Muratet M."/>
            <person name="Nehls U."/>
            <person name="Niculita-Hirzel H."/>
            <person name="Oudot-Le Secq M.P."/>
            <person name="Peter M."/>
            <person name="Quesneville H."/>
            <person name="Rajashekar B."/>
            <person name="Reich M."/>
            <person name="Rouhier N."/>
            <person name="Schmutz J."/>
            <person name="Yin T."/>
            <person name="Chalot M."/>
            <person name="Henrissat B."/>
            <person name="Kuees U."/>
            <person name="Lucas S."/>
            <person name="Van de Peer Y."/>
            <person name="Podila G.K."/>
            <person name="Polle A."/>
            <person name="Pukkila P.J."/>
            <person name="Richardson P.M."/>
            <person name="Rouze P."/>
            <person name="Sanders I.R."/>
            <person name="Stajich J.E."/>
            <person name="Tunlid A."/>
            <person name="Tuskan G."/>
            <person name="Grigoriev I.V."/>
        </authorList>
    </citation>
    <scope>NUCLEOTIDE SEQUENCE [LARGE SCALE GENOMIC DNA]</scope>
    <source>
        <strain evidence="2">S238N-H82 / ATCC MYA-4686</strain>
    </source>
</reference>
<dbReference type="GeneID" id="6083699"/>
<sequence>MTRVLRLSLTATRQTSAGVNSFLRNSNILICSMPQPLPFVPPLVIQGDPTGMGAYEICLRIEGNLQCASNDGKQINNDLVYVRVLGYLLHHSPSDQGLSRVISEITSMGDDDAAVLQVGKMYYDGLVLALGCTKNKPKGYVCATGSVEVRNCWGYDQSLLK</sequence>
<name>B0DVP0_LACBS</name>
<dbReference type="EMBL" id="DS547140">
    <property type="protein sequence ID" value="EDR01336.1"/>
    <property type="molecule type" value="Genomic_DNA"/>
</dbReference>
<dbReference type="KEGG" id="lbc:LACBIDRAFT_312175"/>